<gene>
    <name evidence="3" type="ORF">SACU0126_LOCUS6279</name>
</gene>
<evidence type="ECO:0000256" key="1">
    <source>
        <dbReference type="PROSITE-ProRule" id="PRU00176"/>
    </source>
</evidence>
<dbReference type="PROSITE" id="PS50102">
    <property type="entry name" value="RRM"/>
    <property type="match status" value="1"/>
</dbReference>
<dbReference type="Gene3D" id="3.30.70.330">
    <property type="match status" value="1"/>
</dbReference>
<dbReference type="AlphaFoldDB" id="A0A7S3RQT7"/>
<proteinExistence type="predicted"/>
<dbReference type="InterPro" id="IPR012677">
    <property type="entry name" value="Nucleotide-bd_a/b_plait_sf"/>
</dbReference>
<accession>A0A7S3RQT7</accession>
<dbReference type="CDD" id="cd00590">
    <property type="entry name" value="RRM_SF"/>
    <property type="match status" value="1"/>
</dbReference>
<evidence type="ECO:0000259" key="2">
    <source>
        <dbReference type="PROSITE" id="PS50102"/>
    </source>
</evidence>
<dbReference type="SMART" id="SM00360">
    <property type="entry name" value="RRM"/>
    <property type="match status" value="1"/>
</dbReference>
<feature type="domain" description="RRM" evidence="2">
    <location>
        <begin position="95"/>
        <end position="170"/>
    </location>
</feature>
<sequence>MGWGGCYGKGKAGGYMGKGVSSWAAPSVQKPWIKQSTPPWSAGPCMSKGMGGSSSAKGALSSMMSWGKGMMMKGKGFDMKGKGKGKGKRKNDPAVTAWVGGLPADQASVERNKALVEHMKQAGNCKFVTVGKSGTGCAVFSSAEEVQTAIATLNGSNFQGSIIEVDVWTKKEA</sequence>
<reference evidence="3" key="1">
    <citation type="submission" date="2021-01" db="EMBL/GenBank/DDBJ databases">
        <authorList>
            <person name="Corre E."/>
            <person name="Pelletier E."/>
            <person name="Niang G."/>
            <person name="Scheremetjew M."/>
            <person name="Finn R."/>
            <person name="Kale V."/>
            <person name="Holt S."/>
            <person name="Cochrane G."/>
            <person name="Meng A."/>
            <person name="Brown T."/>
            <person name="Cohen L."/>
        </authorList>
    </citation>
    <scope>NUCLEOTIDE SEQUENCE</scope>
    <source>
        <strain evidence="3">SPMC142</strain>
    </source>
</reference>
<keyword evidence="1" id="KW-0694">RNA-binding</keyword>
<evidence type="ECO:0000313" key="3">
    <source>
        <dbReference type="EMBL" id="CAE0532139.1"/>
    </source>
</evidence>
<dbReference type="GO" id="GO:0003723">
    <property type="term" value="F:RNA binding"/>
    <property type="evidence" value="ECO:0007669"/>
    <property type="project" value="UniProtKB-UniRule"/>
</dbReference>
<dbReference type="EMBL" id="HBIQ01019040">
    <property type="protein sequence ID" value="CAE0532139.1"/>
    <property type="molecule type" value="Transcribed_RNA"/>
</dbReference>
<name>A0A7S3RQT7_9SPIT</name>
<dbReference type="SUPFAM" id="SSF54928">
    <property type="entry name" value="RNA-binding domain, RBD"/>
    <property type="match status" value="1"/>
</dbReference>
<dbReference type="InterPro" id="IPR035979">
    <property type="entry name" value="RBD_domain_sf"/>
</dbReference>
<dbReference type="InterPro" id="IPR000504">
    <property type="entry name" value="RRM_dom"/>
</dbReference>
<protein>
    <recommendedName>
        <fullName evidence="2">RRM domain-containing protein</fullName>
    </recommendedName>
</protein>
<organism evidence="3">
    <name type="scientific">Strombidinopsis acuminata</name>
    <dbReference type="NCBI Taxonomy" id="141414"/>
    <lineage>
        <taxon>Eukaryota</taxon>
        <taxon>Sar</taxon>
        <taxon>Alveolata</taxon>
        <taxon>Ciliophora</taxon>
        <taxon>Intramacronucleata</taxon>
        <taxon>Spirotrichea</taxon>
        <taxon>Choreotrichia</taxon>
        <taxon>Choreotrichida</taxon>
        <taxon>Strombidinopsidae</taxon>
        <taxon>Strombidinopsis</taxon>
    </lineage>
</organism>